<dbReference type="Proteomes" id="UP000478505">
    <property type="component" value="Unassembled WGS sequence"/>
</dbReference>
<dbReference type="SUPFAM" id="SSF51905">
    <property type="entry name" value="FAD/NAD(P)-binding domain"/>
    <property type="match status" value="1"/>
</dbReference>
<evidence type="ECO:0000256" key="3">
    <source>
        <dbReference type="ARBA" id="ARBA00022827"/>
    </source>
</evidence>
<evidence type="ECO:0000256" key="1">
    <source>
        <dbReference type="ARBA" id="ARBA00007532"/>
    </source>
</evidence>
<dbReference type="InterPro" id="IPR016156">
    <property type="entry name" value="FAD/NAD-linked_Rdtase_dimer_sf"/>
</dbReference>
<dbReference type="Gene3D" id="3.50.50.60">
    <property type="entry name" value="FAD/NAD(P)-binding domain"/>
    <property type="match status" value="2"/>
</dbReference>
<keyword evidence="2" id="KW-0285">Flavoprotein</keyword>
<dbReference type="Gene3D" id="3.30.390.30">
    <property type="match status" value="1"/>
</dbReference>
<dbReference type="EMBL" id="JAAIKD010000001">
    <property type="protein sequence ID" value="NEV92633.1"/>
    <property type="molecule type" value="Genomic_DNA"/>
</dbReference>
<name>A0A6B3QWZ6_9FLAO</name>
<keyword evidence="5" id="KW-0520">NAD</keyword>
<protein>
    <submittedName>
        <fullName evidence="9">FAD-containing oxidoreductase</fullName>
    </submittedName>
</protein>
<dbReference type="PANTHER" id="PTHR43014:SF2">
    <property type="entry name" value="MERCURIC REDUCTASE"/>
    <property type="match status" value="1"/>
</dbReference>
<evidence type="ECO:0000256" key="5">
    <source>
        <dbReference type="PIRSR" id="PIRSR000350-3"/>
    </source>
</evidence>
<dbReference type="InterPro" id="IPR023753">
    <property type="entry name" value="FAD/NAD-binding_dom"/>
</dbReference>
<dbReference type="PRINTS" id="PR00368">
    <property type="entry name" value="FADPNR"/>
</dbReference>
<keyword evidence="10" id="KW-1185">Reference proteome</keyword>
<feature type="binding site" evidence="5">
    <location>
        <position position="50"/>
    </location>
    <ligand>
        <name>FAD</name>
        <dbReference type="ChEBI" id="CHEBI:57692"/>
    </ligand>
</feature>
<evidence type="ECO:0000313" key="9">
    <source>
        <dbReference type="EMBL" id="NEV92633.1"/>
    </source>
</evidence>
<dbReference type="NCBIfam" id="NF004992">
    <property type="entry name" value="PRK06370.1-4"/>
    <property type="match status" value="1"/>
</dbReference>
<dbReference type="PIRSF" id="PIRSF000350">
    <property type="entry name" value="Mercury_reductase_MerA"/>
    <property type="match status" value="1"/>
</dbReference>
<evidence type="ECO:0000256" key="4">
    <source>
        <dbReference type="PIRSR" id="PIRSR000350-2"/>
    </source>
</evidence>
<feature type="binding site" evidence="5">
    <location>
        <position position="264"/>
    </location>
    <ligand>
        <name>NAD(+)</name>
        <dbReference type="ChEBI" id="CHEBI:57540"/>
    </ligand>
</feature>
<comment type="cofactor">
    <cofactor evidence="5">
        <name>FAD</name>
        <dbReference type="ChEBI" id="CHEBI:57692"/>
    </cofactor>
    <text evidence="5">Binds 1 FAD per subunit.</text>
</comment>
<feature type="binding site" evidence="5">
    <location>
        <begin position="174"/>
        <end position="181"/>
    </location>
    <ligand>
        <name>NAD(+)</name>
        <dbReference type="ChEBI" id="CHEBI:57540"/>
    </ligand>
</feature>
<proteinExistence type="inferred from homology"/>
<evidence type="ECO:0000313" key="10">
    <source>
        <dbReference type="Proteomes" id="UP000478505"/>
    </source>
</evidence>
<feature type="binding site" evidence="5">
    <location>
        <position position="305"/>
    </location>
    <ligand>
        <name>NAD(+)</name>
        <dbReference type="ChEBI" id="CHEBI:57540"/>
    </ligand>
</feature>
<gene>
    <name evidence="9" type="ORF">G3567_00545</name>
</gene>
<evidence type="ECO:0000256" key="2">
    <source>
        <dbReference type="ARBA" id="ARBA00022630"/>
    </source>
</evidence>
<dbReference type="GO" id="GO:0050660">
    <property type="term" value="F:flavin adenine dinucleotide binding"/>
    <property type="evidence" value="ECO:0007669"/>
    <property type="project" value="TreeGrafter"/>
</dbReference>
<dbReference type="SUPFAM" id="SSF55424">
    <property type="entry name" value="FAD/NAD-linked reductases, dimerisation (C-terminal) domain"/>
    <property type="match status" value="1"/>
</dbReference>
<dbReference type="PRINTS" id="PR00411">
    <property type="entry name" value="PNDRDTASEI"/>
</dbReference>
<dbReference type="GO" id="GO:0003955">
    <property type="term" value="F:NAD(P)H dehydrogenase (quinone) activity"/>
    <property type="evidence" value="ECO:0007669"/>
    <property type="project" value="TreeGrafter"/>
</dbReference>
<reference evidence="9 10" key="1">
    <citation type="submission" date="2020-02" db="EMBL/GenBank/DDBJ databases">
        <title>Flavobacteriaceae Psychroflexus bacterium YR1-1, complete genome.</title>
        <authorList>
            <person name="Li Y."/>
            <person name="Wu S."/>
        </authorList>
    </citation>
    <scope>NUCLEOTIDE SEQUENCE [LARGE SCALE GENOMIC DNA]</scope>
    <source>
        <strain evidence="9 10">YR1-1</strain>
    </source>
</reference>
<feature type="disulfide bond" description="Redox-active" evidence="6">
    <location>
        <begin position="41"/>
        <end position="46"/>
    </location>
</feature>
<dbReference type="InterPro" id="IPR036188">
    <property type="entry name" value="FAD/NAD-bd_sf"/>
</dbReference>
<comment type="caution">
    <text evidence="9">The sequence shown here is derived from an EMBL/GenBank/DDBJ whole genome shotgun (WGS) entry which is preliminary data.</text>
</comment>
<feature type="active site" description="Proton acceptor" evidence="4">
    <location>
        <position position="438"/>
    </location>
</feature>
<accession>A0A6B3QWZ6</accession>
<dbReference type="InterPro" id="IPR004099">
    <property type="entry name" value="Pyr_nucl-diS_OxRdtase_dimer"/>
</dbReference>
<dbReference type="Pfam" id="PF02852">
    <property type="entry name" value="Pyr_redox_dim"/>
    <property type="match status" value="1"/>
</dbReference>
<dbReference type="PANTHER" id="PTHR43014">
    <property type="entry name" value="MERCURIC REDUCTASE"/>
    <property type="match status" value="1"/>
</dbReference>
<evidence type="ECO:0000259" key="7">
    <source>
        <dbReference type="Pfam" id="PF02852"/>
    </source>
</evidence>
<dbReference type="Pfam" id="PF07992">
    <property type="entry name" value="Pyr_redox_2"/>
    <property type="match status" value="1"/>
</dbReference>
<evidence type="ECO:0000256" key="6">
    <source>
        <dbReference type="PIRSR" id="PIRSR000350-4"/>
    </source>
</evidence>
<organism evidence="9 10">
    <name type="scientific">Psychroflexus aurantiacus</name>
    <dbReference type="NCBI Taxonomy" id="2709310"/>
    <lineage>
        <taxon>Bacteria</taxon>
        <taxon>Pseudomonadati</taxon>
        <taxon>Bacteroidota</taxon>
        <taxon>Flavobacteriia</taxon>
        <taxon>Flavobacteriales</taxon>
        <taxon>Flavobacteriaceae</taxon>
        <taxon>Psychroflexus</taxon>
    </lineage>
</organism>
<comment type="similarity">
    <text evidence="1">Belongs to the class-I pyridine nucleotide-disulfide oxidoreductase family.</text>
</comment>
<evidence type="ECO:0000259" key="8">
    <source>
        <dbReference type="Pfam" id="PF07992"/>
    </source>
</evidence>
<keyword evidence="5" id="KW-0547">Nucleotide-binding</keyword>
<keyword evidence="3 5" id="KW-0274">FAD</keyword>
<feature type="domain" description="FAD/NAD(P)-binding" evidence="8">
    <location>
        <begin position="4"/>
        <end position="317"/>
    </location>
</feature>
<sequence length="458" mass="50393">MMNYDAIIIGTGQAGPSLAASLAKNGSRIAVIEKSHLGGTCVNVGCTPTKAYVASARRAFIAKNSFELGIEIKGDVQVNLKAIKERKDKIVSDSRSGLESMFSNTEHIDLIRGKAKFLSNTSVEVNGETYEADRFYINVGARPRIPEGFEHVDFLTNESILELESIPEHLIIVGGGYIGLEFGQMFSRFGSKVTILDRGDQLLKNEDPEFGKAIQKIFEKEGIDVLLNSECITAEQNGENVEVTIDGKKQKTKLQGSHILLATGRLPNTTDLGLEHTDVSLDDRDFIEVNDALKTTASNIWALGDCNGKGAFTHTAYNDFQIVNSHLFGDQERNLSDRFTCYAAFIDPPLARVGMNSQDIEKAGIKAKVASRPMSKIARAKELGETQGMLKIYIEEDSEKILGATFLGTGADEYIHTILDQMYAKQPYTVIRDAVHIHPTVSELLPTMLENLKLLDEE</sequence>
<dbReference type="InterPro" id="IPR001100">
    <property type="entry name" value="Pyr_nuc-diS_OxRdtase"/>
</dbReference>
<dbReference type="AlphaFoldDB" id="A0A6B3QWZ6"/>
<feature type="domain" description="Pyridine nucleotide-disulphide oxidoreductase dimerisation" evidence="7">
    <location>
        <begin position="343"/>
        <end position="448"/>
    </location>
</feature>